<evidence type="ECO:0000313" key="2">
    <source>
        <dbReference type="Proteomes" id="UP001138709"/>
    </source>
</evidence>
<protein>
    <submittedName>
        <fullName evidence="1">Uncharacterized protein</fullName>
    </submittedName>
</protein>
<dbReference type="AlphaFoldDB" id="A0A9X9XET1"/>
<dbReference type="Proteomes" id="UP001138709">
    <property type="component" value="Unassembled WGS sequence"/>
</dbReference>
<accession>A0A9X9XET1</accession>
<organism evidence="1 2">
    <name type="scientific">Neoroseomonas eburnea</name>
    <dbReference type="NCBI Taxonomy" id="1346889"/>
    <lineage>
        <taxon>Bacteria</taxon>
        <taxon>Pseudomonadati</taxon>
        <taxon>Pseudomonadota</taxon>
        <taxon>Alphaproteobacteria</taxon>
        <taxon>Acetobacterales</taxon>
        <taxon>Acetobacteraceae</taxon>
        <taxon>Neoroseomonas</taxon>
    </lineage>
</organism>
<reference evidence="1" key="1">
    <citation type="submission" date="2020-01" db="EMBL/GenBank/DDBJ databases">
        <authorList>
            <person name="Rat A."/>
        </authorList>
    </citation>
    <scope>NUCLEOTIDE SEQUENCE</scope>
    <source>
        <strain evidence="1">LMG 31228</strain>
    </source>
</reference>
<sequence length="101" mass="11082">MTPAEIAAVVARLRPDWRDASAFYEARSEALAGLRRLATTTCAGCPAAALHRRVAHLRALLAAERERTAQARRLLAQACRCPSQPRHPDARQLSLFALPRA</sequence>
<keyword evidence="2" id="KW-1185">Reference proteome</keyword>
<reference evidence="1" key="2">
    <citation type="journal article" date="2021" name="Syst. Appl. Microbiol.">
        <title>Roseomonas hellenica sp. nov., isolated from roots of wild-growing Alkanna tinctoria.</title>
        <authorList>
            <person name="Rat A."/>
            <person name="Naranjo H.D."/>
            <person name="Lebbe L."/>
            <person name="Cnockaert M."/>
            <person name="Krigas N."/>
            <person name="Grigoriadou K."/>
            <person name="Maloupa E."/>
            <person name="Willems A."/>
        </authorList>
    </citation>
    <scope>NUCLEOTIDE SEQUENCE</scope>
    <source>
        <strain evidence="1">LMG 31228</strain>
    </source>
</reference>
<evidence type="ECO:0000313" key="1">
    <source>
        <dbReference type="EMBL" id="MBR0682217.1"/>
    </source>
</evidence>
<proteinExistence type="predicted"/>
<gene>
    <name evidence="1" type="ORF">GXW74_17130</name>
</gene>
<comment type="caution">
    <text evidence="1">The sequence shown here is derived from an EMBL/GenBank/DDBJ whole genome shotgun (WGS) entry which is preliminary data.</text>
</comment>
<dbReference type="EMBL" id="JAAEDL010000017">
    <property type="protein sequence ID" value="MBR0682217.1"/>
    <property type="molecule type" value="Genomic_DNA"/>
</dbReference>
<name>A0A9X9XET1_9PROT</name>
<dbReference type="RefSeq" id="WP_211847753.1">
    <property type="nucleotide sequence ID" value="NZ_JAAEDL010000017.1"/>
</dbReference>